<evidence type="ECO:0000256" key="3">
    <source>
        <dbReference type="SAM" id="SignalP"/>
    </source>
</evidence>
<sequence length="181" mass="20417">MKTYLFVMMMFFCILVCPVLAQENTATIVNSSHINMNEVLNILVVFLVLSIVFEVALTPIFTWRVFLSYCHKRGFKTPITVSLAFLVFWGYDLDIITDLLNVLKPTMSITNPSPGGQFLTALLIAGGSSGIFQIFTKLGIRNPDETEKKAIEARAMRLTREFKKDEPMSATELPPPNEARY</sequence>
<evidence type="ECO:0000256" key="1">
    <source>
        <dbReference type="SAM" id="MobiDB-lite"/>
    </source>
</evidence>
<feature type="region of interest" description="Disordered" evidence="1">
    <location>
        <begin position="162"/>
        <end position="181"/>
    </location>
</feature>
<keyword evidence="5" id="KW-1185">Reference proteome</keyword>
<evidence type="ECO:0000313" key="5">
    <source>
        <dbReference type="Proteomes" id="UP000030661"/>
    </source>
</evidence>
<dbReference type="AlphaFoldDB" id="A0A081C222"/>
<gene>
    <name evidence="4" type="ORF">U27_05601</name>
</gene>
<keyword evidence="2" id="KW-1133">Transmembrane helix</keyword>
<feature type="chain" id="PRO_5001755483" evidence="3">
    <location>
        <begin position="22"/>
        <end position="181"/>
    </location>
</feature>
<feature type="transmembrane region" description="Helical" evidence="2">
    <location>
        <begin position="45"/>
        <end position="67"/>
    </location>
</feature>
<proteinExistence type="predicted"/>
<feature type="transmembrane region" description="Helical" evidence="2">
    <location>
        <begin position="117"/>
        <end position="140"/>
    </location>
</feature>
<organism evidence="4">
    <name type="scientific">Vecturithrix granuli</name>
    <dbReference type="NCBI Taxonomy" id="1499967"/>
    <lineage>
        <taxon>Bacteria</taxon>
        <taxon>Candidatus Moduliflexota</taxon>
        <taxon>Candidatus Vecturitrichia</taxon>
        <taxon>Candidatus Vecturitrichales</taxon>
        <taxon>Candidatus Vecturitrichaceae</taxon>
        <taxon>Candidatus Vecturithrix</taxon>
    </lineage>
</organism>
<feature type="signal peptide" evidence="3">
    <location>
        <begin position="1"/>
        <end position="21"/>
    </location>
</feature>
<reference evidence="4" key="1">
    <citation type="journal article" date="2015" name="PeerJ">
        <title>First genomic representation of candidate bacterial phylum KSB3 points to enhanced environmental sensing as a trigger of wastewater bulking.</title>
        <authorList>
            <person name="Sekiguchi Y."/>
            <person name="Ohashi A."/>
            <person name="Parks D.H."/>
            <person name="Yamauchi T."/>
            <person name="Tyson G.W."/>
            <person name="Hugenholtz P."/>
        </authorList>
    </citation>
    <scope>NUCLEOTIDE SEQUENCE [LARGE SCALE GENOMIC DNA]</scope>
</reference>
<evidence type="ECO:0000256" key="2">
    <source>
        <dbReference type="SAM" id="Phobius"/>
    </source>
</evidence>
<dbReference type="HOGENOM" id="CLU_1486268_0_0_0"/>
<dbReference type="Proteomes" id="UP000030661">
    <property type="component" value="Unassembled WGS sequence"/>
</dbReference>
<dbReference type="STRING" id="1499967.U27_05601"/>
<name>A0A081C222_VECG1</name>
<keyword evidence="2" id="KW-0812">Transmembrane</keyword>
<evidence type="ECO:0000313" key="4">
    <source>
        <dbReference type="EMBL" id="GAK58627.1"/>
    </source>
</evidence>
<keyword evidence="2" id="KW-0472">Membrane</keyword>
<feature type="transmembrane region" description="Helical" evidence="2">
    <location>
        <begin position="79"/>
        <end position="97"/>
    </location>
</feature>
<keyword evidence="3" id="KW-0732">Signal</keyword>
<protein>
    <submittedName>
        <fullName evidence="4">Uncharacterized protein</fullName>
    </submittedName>
</protein>
<dbReference type="EMBL" id="DF820468">
    <property type="protein sequence ID" value="GAK58627.1"/>
    <property type="molecule type" value="Genomic_DNA"/>
</dbReference>
<accession>A0A081C222</accession>
<dbReference type="eggNOG" id="ENOG503358N">
    <property type="taxonomic scope" value="Bacteria"/>
</dbReference>